<name>A0AAI8YI08_9PEZI</name>
<dbReference type="AlphaFoldDB" id="A0AAI8YI08"/>
<sequence>MTKSTIASINSSTVTTSFNTTTRARLSTSTRQLSKTQHGSSQHGSDPSKPQSPDDPLPSFSFDGLGMSRNVKIVVIVVLSIFGTMETVFWAKAIWRWWNKEEEEEDDDESQSQV</sequence>
<feature type="compositionally biased region" description="Low complexity" evidence="1">
    <location>
        <begin position="17"/>
        <end position="34"/>
    </location>
</feature>
<dbReference type="Proteomes" id="UP001295740">
    <property type="component" value="Unassembled WGS sequence"/>
</dbReference>
<keyword evidence="2" id="KW-0472">Membrane</keyword>
<feature type="transmembrane region" description="Helical" evidence="2">
    <location>
        <begin position="71"/>
        <end position="91"/>
    </location>
</feature>
<evidence type="ECO:0000256" key="2">
    <source>
        <dbReference type="SAM" id="Phobius"/>
    </source>
</evidence>
<feature type="region of interest" description="Disordered" evidence="1">
    <location>
        <begin position="17"/>
        <end position="65"/>
    </location>
</feature>
<keyword evidence="2" id="KW-1133">Transmembrane helix</keyword>
<accession>A0AAI8YI08</accession>
<evidence type="ECO:0000313" key="3">
    <source>
        <dbReference type="EMBL" id="CAJ2508009.1"/>
    </source>
</evidence>
<feature type="compositionally biased region" description="Polar residues" evidence="1">
    <location>
        <begin position="35"/>
        <end position="44"/>
    </location>
</feature>
<keyword evidence="2" id="KW-0812">Transmembrane</keyword>
<evidence type="ECO:0000256" key="1">
    <source>
        <dbReference type="SAM" id="MobiDB-lite"/>
    </source>
</evidence>
<dbReference type="EMBL" id="CAUWAG010000010">
    <property type="protein sequence ID" value="CAJ2508009.1"/>
    <property type="molecule type" value="Genomic_DNA"/>
</dbReference>
<proteinExistence type="predicted"/>
<gene>
    <name evidence="3" type="ORF">KHLLAP_LOCUS8477</name>
</gene>
<organism evidence="3 4">
    <name type="scientific">Anthostomella pinea</name>
    <dbReference type="NCBI Taxonomy" id="933095"/>
    <lineage>
        <taxon>Eukaryota</taxon>
        <taxon>Fungi</taxon>
        <taxon>Dikarya</taxon>
        <taxon>Ascomycota</taxon>
        <taxon>Pezizomycotina</taxon>
        <taxon>Sordariomycetes</taxon>
        <taxon>Xylariomycetidae</taxon>
        <taxon>Xylariales</taxon>
        <taxon>Xylariaceae</taxon>
        <taxon>Anthostomella</taxon>
    </lineage>
</organism>
<protein>
    <submittedName>
        <fullName evidence="3">Uu.00g091950.m01.CDS01</fullName>
    </submittedName>
</protein>
<keyword evidence="4" id="KW-1185">Reference proteome</keyword>
<reference evidence="3" key="1">
    <citation type="submission" date="2023-10" db="EMBL/GenBank/DDBJ databases">
        <authorList>
            <person name="Hackl T."/>
        </authorList>
    </citation>
    <scope>NUCLEOTIDE SEQUENCE</scope>
</reference>
<evidence type="ECO:0000313" key="4">
    <source>
        <dbReference type="Proteomes" id="UP001295740"/>
    </source>
</evidence>
<comment type="caution">
    <text evidence="3">The sequence shown here is derived from an EMBL/GenBank/DDBJ whole genome shotgun (WGS) entry which is preliminary data.</text>
</comment>